<feature type="region of interest" description="Disordered" evidence="1">
    <location>
        <begin position="1"/>
        <end position="24"/>
    </location>
</feature>
<dbReference type="GeneID" id="64633854"/>
<evidence type="ECO:0000313" key="2">
    <source>
        <dbReference type="EMBL" id="KAG1819113.1"/>
    </source>
</evidence>
<dbReference type="EMBL" id="JABBWG010000010">
    <property type="protein sequence ID" value="KAG1819113.1"/>
    <property type="molecule type" value="Genomic_DNA"/>
</dbReference>
<accession>A0A9P7EE50</accession>
<dbReference type="Proteomes" id="UP000807769">
    <property type="component" value="Unassembled WGS sequence"/>
</dbReference>
<comment type="caution">
    <text evidence="2">The sequence shown here is derived from an EMBL/GenBank/DDBJ whole genome shotgun (WGS) entry which is preliminary data.</text>
</comment>
<organism evidence="2 3">
    <name type="scientific">Suillus subaureus</name>
    <dbReference type="NCBI Taxonomy" id="48587"/>
    <lineage>
        <taxon>Eukaryota</taxon>
        <taxon>Fungi</taxon>
        <taxon>Dikarya</taxon>
        <taxon>Basidiomycota</taxon>
        <taxon>Agaricomycotina</taxon>
        <taxon>Agaricomycetes</taxon>
        <taxon>Agaricomycetidae</taxon>
        <taxon>Boletales</taxon>
        <taxon>Suillineae</taxon>
        <taxon>Suillaceae</taxon>
        <taxon>Suillus</taxon>
    </lineage>
</organism>
<dbReference type="RefSeq" id="XP_041194790.1">
    <property type="nucleotide sequence ID" value="XM_041339838.1"/>
</dbReference>
<sequence>MHKTSFVCVTDQSPPAQADHPGIPIDPDLYLGPEDDIIDVDKLPDSADPKIDALAASEVFMSYKTSTELHLQQSELTNEDLCLIVWEF</sequence>
<evidence type="ECO:0000313" key="3">
    <source>
        <dbReference type="Proteomes" id="UP000807769"/>
    </source>
</evidence>
<protein>
    <submittedName>
        <fullName evidence="2">Uncharacterized protein</fullName>
    </submittedName>
</protein>
<evidence type="ECO:0000256" key="1">
    <source>
        <dbReference type="SAM" id="MobiDB-lite"/>
    </source>
</evidence>
<name>A0A9P7EE50_9AGAM</name>
<proteinExistence type="predicted"/>
<reference evidence="2" key="1">
    <citation type="journal article" date="2020" name="New Phytol.">
        <title>Comparative genomics reveals dynamic genome evolution in host specialist ectomycorrhizal fungi.</title>
        <authorList>
            <person name="Lofgren L.A."/>
            <person name="Nguyen N.H."/>
            <person name="Vilgalys R."/>
            <person name="Ruytinx J."/>
            <person name="Liao H.L."/>
            <person name="Branco S."/>
            <person name="Kuo A."/>
            <person name="LaButti K."/>
            <person name="Lipzen A."/>
            <person name="Andreopoulos W."/>
            <person name="Pangilinan J."/>
            <person name="Riley R."/>
            <person name="Hundley H."/>
            <person name="Na H."/>
            <person name="Barry K."/>
            <person name="Grigoriev I.V."/>
            <person name="Stajich J.E."/>
            <person name="Kennedy P.G."/>
        </authorList>
    </citation>
    <scope>NUCLEOTIDE SEQUENCE</scope>
    <source>
        <strain evidence="2">MN1</strain>
    </source>
</reference>
<dbReference type="OrthoDB" id="2690450at2759"/>
<dbReference type="AlphaFoldDB" id="A0A9P7EE50"/>
<gene>
    <name evidence="2" type="ORF">BJ212DRAFT_1479226</name>
</gene>
<keyword evidence="3" id="KW-1185">Reference proteome</keyword>